<dbReference type="EMBL" id="MT142988">
    <property type="protein sequence ID" value="QJA91452.1"/>
    <property type="molecule type" value="Genomic_DNA"/>
</dbReference>
<organism evidence="1">
    <name type="scientific">viral metagenome</name>
    <dbReference type="NCBI Taxonomy" id="1070528"/>
    <lineage>
        <taxon>unclassified sequences</taxon>
        <taxon>metagenomes</taxon>
        <taxon>organismal metagenomes</taxon>
    </lineage>
</organism>
<accession>A0A6M3LCV3</accession>
<gene>
    <name evidence="1" type="ORF">MM415B03362_0016</name>
</gene>
<proteinExistence type="predicted"/>
<dbReference type="AlphaFoldDB" id="A0A6M3LCV3"/>
<evidence type="ECO:0000313" key="1">
    <source>
        <dbReference type="EMBL" id="QJA91452.1"/>
    </source>
</evidence>
<sequence>MKKQKILIIGDDEEKKIIRALLSTWDEIGGDTLRCLEDCGEKPVMPRDHVAEVVCDAGRLEMFGGKEDKEAIKKFRKIKYGSTQWKKIINKAFPYKRYGW</sequence>
<name>A0A6M3LCV3_9ZZZZ</name>
<reference evidence="1" key="1">
    <citation type="submission" date="2020-03" db="EMBL/GenBank/DDBJ databases">
        <title>The deep terrestrial virosphere.</title>
        <authorList>
            <person name="Holmfeldt K."/>
            <person name="Nilsson E."/>
            <person name="Simone D."/>
            <person name="Lopez-Fernandez M."/>
            <person name="Wu X."/>
            <person name="de Brujin I."/>
            <person name="Lundin D."/>
            <person name="Andersson A."/>
            <person name="Bertilsson S."/>
            <person name="Dopson M."/>
        </authorList>
    </citation>
    <scope>NUCLEOTIDE SEQUENCE</scope>
    <source>
        <strain evidence="1">MM415B03362</strain>
    </source>
</reference>
<protein>
    <submittedName>
        <fullName evidence="1">Uncharacterized protein</fullName>
    </submittedName>
</protein>